<evidence type="ECO:0000313" key="3">
    <source>
        <dbReference type="Proteomes" id="UP000193986"/>
    </source>
</evidence>
<evidence type="ECO:0008006" key="4">
    <source>
        <dbReference type="Google" id="ProtNLM"/>
    </source>
</evidence>
<dbReference type="EMBL" id="MCFC01000058">
    <property type="protein sequence ID" value="ORY25359.1"/>
    <property type="molecule type" value="Genomic_DNA"/>
</dbReference>
<gene>
    <name evidence="2" type="ORF">BCR39DRAFT_290672</name>
</gene>
<comment type="caution">
    <text evidence="2">The sequence shown here is derived from an EMBL/GenBank/DDBJ whole genome shotgun (WGS) entry which is preliminary data.</text>
</comment>
<sequence>MLHTVPPEVLSHIALHLTLPQHLPTPPVPLLLTSKAIHSTLAPSTNPRLYARLFRAAFDIEAAERRAKGEIHASDIVCELEKRTRCLGRLSRMVQKRDVSGVTDSDLWVIYTMLIENDGKNLQHLLSKDFHLPAFIQLYHEQNLLMAAVEPGYPSETVGRALVMWIAWLLSTHGGLPAEPPEQRDERLFVLRPYVFAAQQYELYFAPWTIPDLPTAAHAPAITQTGDNPFIADLEPRSRRVTIEHFGRQVALSPPILAHAAMLLFFTRRSSADNMNGDLDLPAPFTAIGDRAPASYNIMNDNENGNGIGYEESDEQDEWTTRSLIASSNTHDRDYRRLVACYDASVCRGMPRGAFRGAFDGNWEGNFSFFDFDAFRDMLAGQTYALYEGPFGEQAQVWRLKETFVRRKQAPWHERKGKGKGKAKATVTTDDEGLENGEGMEDVTAPRGLPMVGPMTNAGFPTDVPPSSSAGLASASAEAITLRETIQQQVEALEGYEMVPEDELEDALEDGGEEQGVEMLLTGTGHSAWGRFILKGRVRGWDGMASLVKEYAPDSRGKWIYRGYVLGGDTFVGRWRDTFTPEEYVGYEGTFILNRR</sequence>
<dbReference type="Proteomes" id="UP000193986">
    <property type="component" value="Unassembled WGS sequence"/>
</dbReference>
<feature type="region of interest" description="Disordered" evidence="1">
    <location>
        <begin position="409"/>
        <end position="472"/>
    </location>
</feature>
<dbReference type="AlphaFoldDB" id="A0A1Y2ARZ8"/>
<keyword evidence="3" id="KW-1185">Reference proteome</keyword>
<dbReference type="InParanoid" id="A0A1Y2ARZ8"/>
<protein>
    <recommendedName>
        <fullName evidence="4">F-box domain-containing protein</fullName>
    </recommendedName>
</protein>
<name>A0A1Y2ARZ8_9TREE</name>
<proteinExistence type="predicted"/>
<accession>A0A1Y2ARZ8</accession>
<dbReference type="OrthoDB" id="2017782at2759"/>
<feature type="compositionally biased region" description="Acidic residues" evidence="1">
    <location>
        <begin position="429"/>
        <end position="441"/>
    </location>
</feature>
<reference evidence="2 3" key="1">
    <citation type="submission" date="2016-07" db="EMBL/GenBank/DDBJ databases">
        <title>Pervasive Adenine N6-methylation of Active Genes in Fungi.</title>
        <authorList>
            <consortium name="DOE Joint Genome Institute"/>
            <person name="Mondo S.J."/>
            <person name="Dannebaum R.O."/>
            <person name="Kuo R.C."/>
            <person name="Labutti K."/>
            <person name="Haridas S."/>
            <person name="Kuo A."/>
            <person name="Salamov A."/>
            <person name="Ahrendt S.R."/>
            <person name="Lipzen A."/>
            <person name="Sullivan W."/>
            <person name="Andreopoulos W.B."/>
            <person name="Clum A."/>
            <person name="Lindquist E."/>
            <person name="Daum C."/>
            <person name="Ramamoorthy G.K."/>
            <person name="Gryganskyi A."/>
            <person name="Culley D."/>
            <person name="Magnuson J.K."/>
            <person name="James T.Y."/>
            <person name="O'Malley M.A."/>
            <person name="Stajich J.E."/>
            <person name="Spatafora J.W."/>
            <person name="Visel A."/>
            <person name="Grigoriev I.V."/>
        </authorList>
    </citation>
    <scope>NUCLEOTIDE SEQUENCE [LARGE SCALE GENOMIC DNA]</scope>
    <source>
        <strain evidence="2 3">68-887.2</strain>
    </source>
</reference>
<evidence type="ECO:0000256" key="1">
    <source>
        <dbReference type="SAM" id="MobiDB-lite"/>
    </source>
</evidence>
<organism evidence="2 3">
    <name type="scientific">Naematelia encephala</name>
    <dbReference type="NCBI Taxonomy" id="71784"/>
    <lineage>
        <taxon>Eukaryota</taxon>
        <taxon>Fungi</taxon>
        <taxon>Dikarya</taxon>
        <taxon>Basidiomycota</taxon>
        <taxon>Agaricomycotina</taxon>
        <taxon>Tremellomycetes</taxon>
        <taxon>Tremellales</taxon>
        <taxon>Naemateliaceae</taxon>
        <taxon>Naematelia</taxon>
    </lineage>
</organism>
<feature type="compositionally biased region" description="Basic residues" evidence="1">
    <location>
        <begin position="409"/>
        <end position="423"/>
    </location>
</feature>
<evidence type="ECO:0000313" key="2">
    <source>
        <dbReference type="EMBL" id="ORY25359.1"/>
    </source>
</evidence>